<comment type="caution">
    <text evidence="4">The sequence shown here is derived from an EMBL/GenBank/DDBJ whole genome shotgun (WGS) entry which is preliminary data.</text>
</comment>
<dbReference type="Gene3D" id="2.130.10.10">
    <property type="entry name" value="YVTN repeat-like/Quinoprotein amine dehydrogenase"/>
    <property type="match status" value="1"/>
</dbReference>
<dbReference type="PANTHER" id="PTHR10039:SF17">
    <property type="entry name" value="FUNGAL STAND N-TERMINAL GOODBYE DOMAIN-CONTAINING PROTEIN-RELATED"/>
    <property type="match status" value="1"/>
</dbReference>
<keyword evidence="1" id="KW-0677">Repeat</keyword>
<evidence type="ECO:0000313" key="5">
    <source>
        <dbReference type="Proteomes" id="UP000225706"/>
    </source>
</evidence>
<organism evidence="4 5">
    <name type="scientific">Stylophora pistillata</name>
    <name type="common">Smooth cauliflower coral</name>
    <dbReference type="NCBI Taxonomy" id="50429"/>
    <lineage>
        <taxon>Eukaryota</taxon>
        <taxon>Metazoa</taxon>
        <taxon>Cnidaria</taxon>
        <taxon>Anthozoa</taxon>
        <taxon>Hexacorallia</taxon>
        <taxon>Scleractinia</taxon>
        <taxon>Astrocoeniina</taxon>
        <taxon>Pocilloporidae</taxon>
        <taxon>Stylophora</taxon>
    </lineage>
</organism>
<dbReference type="PROSITE" id="PS50837">
    <property type="entry name" value="NACHT"/>
    <property type="match status" value="1"/>
</dbReference>
<dbReference type="SUPFAM" id="SSF52540">
    <property type="entry name" value="P-loop containing nucleoside triphosphate hydrolases"/>
    <property type="match status" value="1"/>
</dbReference>
<dbReference type="InterPro" id="IPR056884">
    <property type="entry name" value="NPHP3-like_N"/>
</dbReference>
<protein>
    <submittedName>
        <fullName evidence="4">E3 ubiquitin-protein ligase DZIP3</fullName>
    </submittedName>
</protein>
<name>A0A2B4RYX9_STYPI</name>
<dbReference type="Proteomes" id="UP000225706">
    <property type="component" value="Unassembled WGS sequence"/>
</dbReference>
<evidence type="ECO:0000256" key="2">
    <source>
        <dbReference type="SAM" id="MobiDB-lite"/>
    </source>
</evidence>
<dbReference type="InterPro" id="IPR027417">
    <property type="entry name" value="P-loop_NTPase"/>
</dbReference>
<sequence>MNETPCITAGMDVYFAVASESHGLNRLCKETAMDPGGKLTLPLRLSAGLTAQSSTLNTLLKKKVLRAAQWNKLFPPGGAAPDSNTFDITLLFLLLTNICGLSPPLLGWHMKPSPSDTSSEANLARVKFFRNELYGHVSSTGIDTPTFSSLWREISPVLVALGLDQTEIDRLKDEKCSAKDYLDVLLEWTKSEEDIISHLADLLRSQNTTRHIIEEVRDTQLEDYKTIQESNAMLGEVHQSQNTTRCIIEELRQTQLEDHKTLQDSASVVGEVHQTQTKIHSTTEGLAKSQEERFESLQTGLQEVKLAVGELSKGRSSGSQEEEVPKHISSNLEEQSRKEKEYESFKKLAKIDPKKDVEYHAERYLEGTRTSIFTKVENWLDDRTSQNRVMVISGNAGMGKSVISAVVCKRMMKVGRLSGSHFCRHDNARQRNPKVMLQSLAHQLSESLLEYRDSLADVLSRNLGVEPNDMEVRELFEFLFEGPLKELKDPGRNILIIVDGLDESEYRGRNELLDVISNHFKKLPCWIRFLVTARPEVNIAESLKSFSPIALEPSDEENLMDIKLLFRKQLSHLIPPQQENCFITELVKKSEGLILYAHLLILFILDNASFLTTWEVDSMLPSGVSSVYQKYFQRLEKELCKELNVAEEQFLLFLSALVAAKEPLLLSFATKHMVEMKDEGHSRSFEEIIKKKHRRFLREHPDALFQVVLNEGRAKLSCEARNLLETKYCELPYMEYLTKTKLHEYLQADFLSPSQVLCCDVSPQGDYLVMECREGTIHLWSLLTGEQHWIRPVRINKDIPTVLFGAHRALFSIHDSFADWDCGLSFYRSVVFHPDGSCVLPGELRQAYSLCGNLQSLFPESQCTFRVCSVSGDKTMILTDSPEDDKCIMVWSLTDGKEISRLRRQEKVLSFAWSPDGNMIALSLSTGSICVIDRKNDFDTLAEATPSKPCGMLKFSPDQRSLFVSMLRNPNETTDQKTFSNTAFRSIVFSLNGNTIYAVNDESMLGILASDIKSENLKAAQVIKHSLAHTLLPVRDGVVVLTKSGCHEIWNIELSKCIQSWDNITGVTRLLHIAEELVACVIDKEEKKVADFSIFPTVNSNLQLWDIKFLECLQSRVRLPTTKQTSPASEGEEAKRDKRPAHVVMILDTGSGKILGTIDIFNGIFVTCNTKCQFLTTCDSLVQVVDGAVRVASHAPQVVTLSKVVDSYFVDFIPDMSRVPAKFSPSGQFVIVDGHTSRRHLGLSRIVRNLSFDSCPSIEAAFKDDPSYLYVFDVISLKEPYTLCEMNRVRDFKFISDELCVVGFD</sequence>
<keyword evidence="5" id="KW-1185">Reference proteome</keyword>
<evidence type="ECO:0000256" key="1">
    <source>
        <dbReference type="ARBA" id="ARBA00022737"/>
    </source>
</evidence>
<dbReference type="InterPro" id="IPR015943">
    <property type="entry name" value="WD40/YVTN_repeat-like_dom_sf"/>
</dbReference>
<evidence type="ECO:0000313" key="4">
    <source>
        <dbReference type="EMBL" id="PFX22841.1"/>
    </source>
</evidence>
<dbReference type="SUPFAM" id="SSF82171">
    <property type="entry name" value="DPP6 N-terminal domain-like"/>
    <property type="match status" value="1"/>
</dbReference>
<dbReference type="SMART" id="SM00320">
    <property type="entry name" value="WD40"/>
    <property type="match status" value="2"/>
</dbReference>
<feature type="domain" description="NACHT" evidence="3">
    <location>
        <begin position="388"/>
        <end position="535"/>
    </location>
</feature>
<accession>A0A2B4RYX9</accession>
<dbReference type="EMBL" id="LSMT01000227">
    <property type="protein sequence ID" value="PFX22841.1"/>
    <property type="molecule type" value="Genomic_DNA"/>
</dbReference>
<dbReference type="OrthoDB" id="5983427at2759"/>
<dbReference type="Pfam" id="PF18738">
    <property type="entry name" value="HEPN_DZIP3"/>
    <property type="match status" value="1"/>
</dbReference>
<proteinExistence type="predicted"/>
<reference evidence="5" key="1">
    <citation type="journal article" date="2017" name="bioRxiv">
        <title>Comparative analysis of the genomes of Stylophora pistillata and Acropora digitifera provides evidence for extensive differences between species of corals.</title>
        <authorList>
            <person name="Voolstra C.R."/>
            <person name="Li Y."/>
            <person name="Liew Y.J."/>
            <person name="Baumgarten S."/>
            <person name="Zoccola D."/>
            <person name="Flot J.-F."/>
            <person name="Tambutte S."/>
            <person name="Allemand D."/>
            <person name="Aranda M."/>
        </authorList>
    </citation>
    <scope>NUCLEOTIDE SEQUENCE [LARGE SCALE GENOMIC DNA]</scope>
</reference>
<dbReference type="InterPro" id="IPR001680">
    <property type="entry name" value="WD40_rpt"/>
</dbReference>
<dbReference type="InterPro" id="IPR041249">
    <property type="entry name" value="HEPN_DZIP3"/>
</dbReference>
<dbReference type="Pfam" id="PF24883">
    <property type="entry name" value="NPHP3_N"/>
    <property type="match status" value="1"/>
</dbReference>
<feature type="region of interest" description="Disordered" evidence="2">
    <location>
        <begin position="311"/>
        <end position="337"/>
    </location>
</feature>
<dbReference type="Gene3D" id="3.40.50.300">
    <property type="entry name" value="P-loop containing nucleotide triphosphate hydrolases"/>
    <property type="match status" value="1"/>
</dbReference>
<dbReference type="PANTHER" id="PTHR10039">
    <property type="entry name" value="AMELOGENIN"/>
    <property type="match status" value="1"/>
</dbReference>
<evidence type="ECO:0000259" key="3">
    <source>
        <dbReference type="PROSITE" id="PS50837"/>
    </source>
</evidence>
<dbReference type="InterPro" id="IPR007111">
    <property type="entry name" value="NACHT_NTPase"/>
</dbReference>
<gene>
    <name evidence="4" type="primary">DZIP3</name>
    <name evidence="4" type="ORF">AWC38_SpisGene12614</name>
</gene>